<evidence type="ECO:0000256" key="1">
    <source>
        <dbReference type="ARBA" id="ARBA00004123"/>
    </source>
</evidence>
<dbReference type="GO" id="GO:0005634">
    <property type="term" value="C:nucleus"/>
    <property type="evidence" value="ECO:0007669"/>
    <property type="project" value="UniProtKB-SubCell"/>
</dbReference>
<dbReference type="SUPFAM" id="SSF57701">
    <property type="entry name" value="Zn2/Cys6 DNA-binding domain"/>
    <property type="match status" value="1"/>
</dbReference>
<sequence>MGETQDIRRLDKSTPGSKVFKACESCRQRKVRCDGLLPCQPCVQRSIPCSFRQSARRRLSNQIQKVQIAPSDGDRMPVLSDDCAAQSAPPVLPRGLRHQNHLNYILDALQVVDGPSGRGRVTRSFGSTSTVTVLNVILDLIARLDGSPPNSLATASPSKPHTYVLEYLRQVIVRCEAHPPPIFSPSPPGPLDTVPLQLQSLLLERYIAMGWKTLPFQSPHSLQARLPSLSAQPISQLQAEDQALRAIMLPMIAIGSITTGYAELGEMLIGEAQRNPITPYYLGDILALQSDLLMIQYHIDSGSFEAAYLRLGMALAKILAAGMDKPTRSPHEQAIISAFCCNERLPSPSRT</sequence>
<dbReference type="SMART" id="SM00066">
    <property type="entry name" value="GAL4"/>
    <property type="match status" value="1"/>
</dbReference>
<evidence type="ECO:0000313" key="8">
    <source>
        <dbReference type="Proteomes" id="UP000248349"/>
    </source>
</evidence>
<keyword evidence="2" id="KW-0805">Transcription regulation</keyword>
<dbReference type="PANTHER" id="PTHR47540:SF2">
    <property type="entry name" value="ZN(II)2CYS6 TRANSCRIPTION FACTOR (EUROFUNG)"/>
    <property type="match status" value="1"/>
</dbReference>
<dbReference type="Pfam" id="PF00172">
    <property type="entry name" value="Zn_clus"/>
    <property type="match status" value="1"/>
</dbReference>
<dbReference type="STRING" id="1450539.A0A318ZE51"/>
<dbReference type="GO" id="GO:0008270">
    <property type="term" value="F:zinc ion binding"/>
    <property type="evidence" value="ECO:0007669"/>
    <property type="project" value="InterPro"/>
</dbReference>
<dbReference type="RefSeq" id="XP_025428945.1">
    <property type="nucleotide sequence ID" value="XM_025570407.1"/>
</dbReference>
<dbReference type="PANTHER" id="PTHR47540">
    <property type="entry name" value="THIAMINE REPRESSIBLE GENES REGULATORY PROTEIN THI5"/>
    <property type="match status" value="1"/>
</dbReference>
<evidence type="ECO:0000256" key="5">
    <source>
        <dbReference type="ARBA" id="ARBA00023242"/>
    </source>
</evidence>
<dbReference type="InterPro" id="IPR036864">
    <property type="entry name" value="Zn2-C6_fun-type_DNA-bd_sf"/>
</dbReference>
<keyword evidence="8" id="KW-1185">Reference proteome</keyword>
<evidence type="ECO:0000313" key="7">
    <source>
        <dbReference type="EMBL" id="PYH42963.1"/>
    </source>
</evidence>
<keyword evidence="3" id="KW-0238">DNA-binding</keyword>
<dbReference type="PROSITE" id="PS00463">
    <property type="entry name" value="ZN2_CY6_FUNGAL_1"/>
    <property type="match status" value="1"/>
</dbReference>
<dbReference type="CDD" id="cd00067">
    <property type="entry name" value="GAL4"/>
    <property type="match status" value="1"/>
</dbReference>
<feature type="domain" description="Zn(2)-C6 fungal-type" evidence="6">
    <location>
        <begin position="22"/>
        <end position="51"/>
    </location>
</feature>
<comment type="subcellular location">
    <subcellularLocation>
        <location evidence="1">Nucleus</location>
    </subcellularLocation>
</comment>
<evidence type="ECO:0000256" key="4">
    <source>
        <dbReference type="ARBA" id="ARBA00023163"/>
    </source>
</evidence>
<keyword evidence="5" id="KW-0539">Nucleus</keyword>
<proteinExistence type="predicted"/>
<accession>A0A318ZE51</accession>
<dbReference type="CDD" id="cd12148">
    <property type="entry name" value="fungal_TF_MHR"/>
    <property type="match status" value="1"/>
</dbReference>
<dbReference type="PROSITE" id="PS50048">
    <property type="entry name" value="ZN2_CY6_FUNGAL_2"/>
    <property type="match status" value="1"/>
</dbReference>
<dbReference type="GO" id="GO:0043565">
    <property type="term" value="F:sequence-specific DNA binding"/>
    <property type="evidence" value="ECO:0007669"/>
    <property type="project" value="TreeGrafter"/>
</dbReference>
<dbReference type="EMBL" id="KZ821247">
    <property type="protein sequence ID" value="PYH42963.1"/>
    <property type="molecule type" value="Genomic_DNA"/>
</dbReference>
<gene>
    <name evidence="7" type="ORF">BP01DRAFT_122014</name>
</gene>
<name>A0A318ZE51_9EURO</name>
<protein>
    <recommendedName>
        <fullName evidence="6">Zn(2)-C6 fungal-type domain-containing protein</fullName>
    </recommendedName>
</protein>
<dbReference type="GeneID" id="37071635"/>
<dbReference type="InterPro" id="IPR001138">
    <property type="entry name" value="Zn2Cys6_DnaBD"/>
</dbReference>
<dbReference type="AlphaFoldDB" id="A0A318ZE51"/>
<dbReference type="Proteomes" id="UP000248349">
    <property type="component" value="Unassembled WGS sequence"/>
</dbReference>
<organism evidence="7 8">
    <name type="scientific">Aspergillus saccharolyticus JOP 1030-1</name>
    <dbReference type="NCBI Taxonomy" id="1450539"/>
    <lineage>
        <taxon>Eukaryota</taxon>
        <taxon>Fungi</taxon>
        <taxon>Dikarya</taxon>
        <taxon>Ascomycota</taxon>
        <taxon>Pezizomycotina</taxon>
        <taxon>Eurotiomycetes</taxon>
        <taxon>Eurotiomycetidae</taxon>
        <taxon>Eurotiales</taxon>
        <taxon>Aspergillaceae</taxon>
        <taxon>Aspergillus</taxon>
        <taxon>Aspergillus subgen. Circumdati</taxon>
    </lineage>
</organism>
<dbReference type="GO" id="GO:0045944">
    <property type="term" value="P:positive regulation of transcription by RNA polymerase II"/>
    <property type="evidence" value="ECO:0007669"/>
    <property type="project" value="TreeGrafter"/>
</dbReference>
<dbReference type="GO" id="GO:0000981">
    <property type="term" value="F:DNA-binding transcription factor activity, RNA polymerase II-specific"/>
    <property type="evidence" value="ECO:0007669"/>
    <property type="project" value="InterPro"/>
</dbReference>
<dbReference type="InterPro" id="IPR051711">
    <property type="entry name" value="Stress_Response_Reg"/>
</dbReference>
<dbReference type="Gene3D" id="4.10.240.10">
    <property type="entry name" value="Zn(2)-C6 fungal-type DNA-binding domain"/>
    <property type="match status" value="1"/>
</dbReference>
<evidence type="ECO:0000256" key="3">
    <source>
        <dbReference type="ARBA" id="ARBA00023125"/>
    </source>
</evidence>
<dbReference type="OrthoDB" id="4356994at2759"/>
<reference evidence="7 8" key="1">
    <citation type="submission" date="2016-12" db="EMBL/GenBank/DDBJ databases">
        <title>The genomes of Aspergillus section Nigri reveals drivers in fungal speciation.</title>
        <authorList>
            <consortium name="DOE Joint Genome Institute"/>
            <person name="Vesth T.C."/>
            <person name="Nybo J."/>
            <person name="Theobald S."/>
            <person name="Brandl J."/>
            <person name="Frisvad J.C."/>
            <person name="Nielsen K.F."/>
            <person name="Lyhne E.K."/>
            <person name="Kogle M.E."/>
            <person name="Kuo A."/>
            <person name="Riley R."/>
            <person name="Clum A."/>
            <person name="Nolan M."/>
            <person name="Lipzen A."/>
            <person name="Salamov A."/>
            <person name="Henrissat B."/>
            <person name="Wiebenga A."/>
            <person name="De Vries R.P."/>
            <person name="Grigoriev I.V."/>
            <person name="Mortensen U.H."/>
            <person name="Andersen M.R."/>
            <person name="Baker S.E."/>
        </authorList>
    </citation>
    <scope>NUCLEOTIDE SEQUENCE [LARGE SCALE GENOMIC DNA]</scope>
    <source>
        <strain evidence="7 8">JOP 1030-1</strain>
    </source>
</reference>
<evidence type="ECO:0000259" key="6">
    <source>
        <dbReference type="PROSITE" id="PS50048"/>
    </source>
</evidence>
<keyword evidence="4" id="KW-0804">Transcription</keyword>
<evidence type="ECO:0000256" key="2">
    <source>
        <dbReference type="ARBA" id="ARBA00023015"/>
    </source>
</evidence>